<dbReference type="Gene3D" id="3.30.300.30">
    <property type="match status" value="1"/>
</dbReference>
<dbReference type="EC" id="6.2.1.1" evidence="1"/>
<evidence type="ECO:0000256" key="4">
    <source>
        <dbReference type="ARBA" id="ARBA00022840"/>
    </source>
</evidence>
<dbReference type="EMBL" id="JADIXZ010000007">
    <property type="protein sequence ID" value="MBK6302082.1"/>
    <property type="molecule type" value="Genomic_DNA"/>
</dbReference>
<keyword evidence="3" id="KW-0547">Nucleotide-binding</keyword>
<dbReference type="GO" id="GO:0005829">
    <property type="term" value="C:cytosol"/>
    <property type="evidence" value="ECO:0007669"/>
    <property type="project" value="TreeGrafter"/>
</dbReference>
<proteinExistence type="predicted"/>
<evidence type="ECO:0000259" key="6">
    <source>
        <dbReference type="Pfam" id="PF00501"/>
    </source>
</evidence>
<dbReference type="PANTHER" id="PTHR24095">
    <property type="entry name" value="ACETYL-COENZYME A SYNTHETASE"/>
    <property type="match status" value="1"/>
</dbReference>
<accession>A0A934X783</accession>
<dbReference type="GO" id="GO:0005524">
    <property type="term" value="F:ATP binding"/>
    <property type="evidence" value="ECO:0007669"/>
    <property type="project" value="UniProtKB-KW"/>
</dbReference>
<dbReference type="Proteomes" id="UP000718281">
    <property type="component" value="Unassembled WGS sequence"/>
</dbReference>
<dbReference type="AlphaFoldDB" id="A0A934X783"/>
<evidence type="ECO:0000256" key="3">
    <source>
        <dbReference type="ARBA" id="ARBA00022741"/>
    </source>
</evidence>
<evidence type="ECO:0000256" key="2">
    <source>
        <dbReference type="ARBA" id="ARBA00022598"/>
    </source>
</evidence>
<dbReference type="InterPro" id="IPR025110">
    <property type="entry name" value="AMP-bd_C"/>
</dbReference>
<feature type="domain" description="AMP-binding enzyme C-terminal" evidence="7">
    <location>
        <begin position="509"/>
        <end position="579"/>
    </location>
</feature>
<dbReference type="Gene3D" id="3.40.50.12780">
    <property type="entry name" value="N-terminal domain of ligase-like"/>
    <property type="match status" value="1"/>
</dbReference>
<sequence>MADGIPEVGLRASAEPDAAAWEPVVAALPWSRPPDRLWDDGPRHGTWFPGGRINAATACISDHARRTPEHVALLWEGEPGDRRELTYAALDADVTALARALRGLGLGVGDVVALHLGWMPETVVAMFACARIGAVFAVVPTPLPPEALADRLRAIGARLLFTQDGAWRRGTVLPLKARADEALSALGGIEHTIVVRRTGIDVGWYEGDRWYHDLLVGVRPGLRREPSEADTPADLPADHPLQVVSLANRRGQPLTVALGTGHTLAIARALHHAGIADGSILWCAGENSWLGTQVHGVYGPLVAGHTAVLYEGTVDVPTHARAWELMRRHGVTTLVTTPSVLRAMRSWSFELAIGDEPIGAVPQLRRVVAFGEPMDAEVREWAATGLAGHPVSVADGWGQVELGGIVLLDNPIDASAMPDLGRVLVDRSGEVAPDGMPGELVLTRPWAGTLVGVSGPRETLDDAHWSRLPGSYTTGDVARSEPDGGLEFLGRTDEVTSVSGQLVSLSEVRDVLLEHPFVSAADVVERRDQLRGRVIAAAVVLTPDGVASDPTLVARDLGRSVRESLGGLARPRVLMLVDRFGDELRGVERRRALAGIPVPEGPEPRRVTWEQLLVAADHLT</sequence>
<keyword evidence="2" id="KW-0436">Ligase</keyword>
<reference evidence="8 9" key="1">
    <citation type="submission" date="2020-10" db="EMBL/GenBank/DDBJ databases">
        <title>Connecting structure to function with the recovery of over 1000 high-quality activated sludge metagenome-assembled genomes encoding full-length rRNA genes using long-read sequencing.</title>
        <authorList>
            <person name="Singleton C.M."/>
            <person name="Petriglieri F."/>
            <person name="Kristensen J.M."/>
            <person name="Kirkegaard R.H."/>
            <person name="Michaelsen T.Y."/>
            <person name="Andersen M.H."/>
            <person name="Karst S.M."/>
            <person name="Dueholm M.S."/>
            <person name="Nielsen P.H."/>
            <person name="Albertsen M."/>
        </authorList>
    </citation>
    <scope>NUCLEOTIDE SEQUENCE [LARGE SCALE GENOMIC DNA]</scope>
    <source>
        <strain evidence="8">AalE_18-Q3-R2-46_BAT3C.188</strain>
    </source>
</reference>
<dbReference type="InterPro" id="IPR042099">
    <property type="entry name" value="ANL_N_sf"/>
</dbReference>
<keyword evidence="4" id="KW-0067">ATP-binding</keyword>
<dbReference type="GO" id="GO:0006085">
    <property type="term" value="P:acetyl-CoA biosynthetic process"/>
    <property type="evidence" value="ECO:0007669"/>
    <property type="project" value="TreeGrafter"/>
</dbReference>
<dbReference type="GO" id="GO:0003987">
    <property type="term" value="F:acetate-CoA ligase activity"/>
    <property type="evidence" value="ECO:0007669"/>
    <property type="project" value="UniProtKB-EC"/>
</dbReference>
<organism evidence="8 9">
    <name type="scientific">Candidatus Phosphoribacter hodrii</name>
    <dbReference type="NCBI Taxonomy" id="2953743"/>
    <lineage>
        <taxon>Bacteria</taxon>
        <taxon>Bacillati</taxon>
        <taxon>Actinomycetota</taxon>
        <taxon>Actinomycetes</taxon>
        <taxon>Micrococcales</taxon>
        <taxon>Dermatophilaceae</taxon>
        <taxon>Candidatus Phosphoribacter</taxon>
    </lineage>
</organism>
<protein>
    <recommendedName>
        <fullName evidence="1">acetate--CoA ligase</fullName>
        <ecNumber evidence="1">6.2.1.1</ecNumber>
    </recommendedName>
</protein>
<evidence type="ECO:0000313" key="9">
    <source>
        <dbReference type="Proteomes" id="UP000718281"/>
    </source>
</evidence>
<feature type="domain" description="AMP-dependent synthetase/ligase" evidence="6">
    <location>
        <begin position="62"/>
        <end position="446"/>
    </location>
</feature>
<dbReference type="PANTHER" id="PTHR24095:SF14">
    <property type="entry name" value="ACETYL-COENZYME A SYNTHETASE 1"/>
    <property type="match status" value="1"/>
</dbReference>
<comment type="caution">
    <text evidence="8">The sequence shown here is derived from an EMBL/GenBank/DDBJ whole genome shotgun (WGS) entry which is preliminary data.</text>
</comment>
<dbReference type="Pfam" id="PF13193">
    <property type="entry name" value="AMP-binding_C"/>
    <property type="match status" value="1"/>
</dbReference>
<dbReference type="InterPro" id="IPR045851">
    <property type="entry name" value="AMP-bd_C_sf"/>
</dbReference>
<dbReference type="Pfam" id="PF00501">
    <property type="entry name" value="AMP-binding"/>
    <property type="match status" value="1"/>
</dbReference>
<evidence type="ECO:0000259" key="7">
    <source>
        <dbReference type="Pfam" id="PF13193"/>
    </source>
</evidence>
<keyword evidence="5" id="KW-0007">Acetylation</keyword>
<dbReference type="InterPro" id="IPR000873">
    <property type="entry name" value="AMP-dep_synth/lig_dom"/>
</dbReference>
<evidence type="ECO:0000256" key="1">
    <source>
        <dbReference type="ARBA" id="ARBA00013275"/>
    </source>
</evidence>
<name>A0A934X783_9MICO</name>
<evidence type="ECO:0000256" key="5">
    <source>
        <dbReference type="ARBA" id="ARBA00022990"/>
    </source>
</evidence>
<evidence type="ECO:0000313" key="8">
    <source>
        <dbReference type="EMBL" id="MBK6302082.1"/>
    </source>
</evidence>
<dbReference type="SUPFAM" id="SSF56801">
    <property type="entry name" value="Acetyl-CoA synthetase-like"/>
    <property type="match status" value="1"/>
</dbReference>
<gene>
    <name evidence="8" type="ORF">IPF40_13970</name>
</gene>